<dbReference type="Pfam" id="PF10009">
    <property type="entry name" value="DUF2252"/>
    <property type="match status" value="1"/>
</dbReference>
<protein>
    <submittedName>
        <fullName evidence="1">DUF2252 family protein</fullName>
    </submittedName>
</protein>
<proteinExistence type="predicted"/>
<dbReference type="KEGG" id="mgik:GO620_001850"/>
<keyword evidence="2" id="KW-1185">Reference proteome</keyword>
<dbReference type="AlphaFoldDB" id="A0A6I4IMR2"/>
<organism evidence="1 2">
    <name type="scientific">Mucilaginibacter ginkgonis</name>
    <dbReference type="NCBI Taxonomy" id="2682091"/>
    <lineage>
        <taxon>Bacteria</taxon>
        <taxon>Pseudomonadati</taxon>
        <taxon>Bacteroidota</taxon>
        <taxon>Sphingobacteriia</taxon>
        <taxon>Sphingobacteriales</taxon>
        <taxon>Sphingobacteriaceae</taxon>
        <taxon>Mucilaginibacter</taxon>
    </lineage>
</organism>
<evidence type="ECO:0000313" key="2">
    <source>
        <dbReference type="Proteomes" id="UP000429232"/>
    </source>
</evidence>
<dbReference type="RefSeq" id="WP_200230930.1">
    <property type="nucleotide sequence ID" value="NZ_CP066775.1"/>
</dbReference>
<reference evidence="1 2" key="1">
    <citation type="submission" date="2020-12" db="EMBL/GenBank/DDBJ databases">
        <title>HMF7856_wgs.fasta genome submission.</title>
        <authorList>
            <person name="Kang H."/>
            <person name="Kim H."/>
            <person name="Joh K."/>
        </authorList>
    </citation>
    <scope>NUCLEOTIDE SEQUENCE [LARGE SCALE GENOMIC DNA]</scope>
    <source>
        <strain evidence="1 2">HMF7856</strain>
    </source>
</reference>
<gene>
    <name evidence="1" type="ORF">GO620_001850</name>
</gene>
<accession>A0A6I4IMR2</accession>
<dbReference type="EMBL" id="CP066775">
    <property type="protein sequence ID" value="QQL51487.1"/>
    <property type="molecule type" value="Genomic_DNA"/>
</dbReference>
<sequence>MVLSHKNEKHSGVERQLKTKLIPRIQDWINNCDDSPFNYKVKDVVFRFAETGSLGLKRYLFLLKSPNKKNSIYLSI</sequence>
<name>A0A6I4IMR2_9SPHI</name>
<evidence type="ECO:0000313" key="1">
    <source>
        <dbReference type="EMBL" id="QQL51487.1"/>
    </source>
</evidence>
<dbReference type="Proteomes" id="UP000429232">
    <property type="component" value="Chromosome"/>
</dbReference>
<dbReference type="InterPro" id="IPR018721">
    <property type="entry name" value="DUF2252"/>
</dbReference>